<evidence type="ECO:0000313" key="9">
    <source>
        <dbReference type="Proteomes" id="UP001145087"/>
    </source>
</evidence>
<dbReference type="SUPFAM" id="SSF56349">
    <property type="entry name" value="DNA breaking-rejoining enzymes"/>
    <property type="match status" value="1"/>
</dbReference>
<evidence type="ECO:0000259" key="6">
    <source>
        <dbReference type="PROSITE" id="PS51898"/>
    </source>
</evidence>
<dbReference type="PROSITE" id="PS51900">
    <property type="entry name" value="CB"/>
    <property type="match status" value="1"/>
</dbReference>
<dbReference type="Gene3D" id="1.10.443.10">
    <property type="entry name" value="Intergrase catalytic core"/>
    <property type="match status" value="1"/>
</dbReference>
<evidence type="ECO:0000256" key="3">
    <source>
        <dbReference type="ARBA" id="ARBA00023125"/>
    </source>
</evidence>
<keyword evidence="9" id="KW-1185">Reference proteome</keyword>
<dbReference type="GO" id="GO:0003677">
    <property type="term" value="F:DNA binding"/>
    <property type="evidence" value="ECO:0007669"/>
    <property type="project" value="UniProtKB-UniRule"/>
</dbReference>
<gene>
    <name evidence="8" type="ORF">OU798_02785</name>
</gene>
<dbReference type="InterPro" id="IPR013762">
    <property type="entry name" value="Integrase-like_cat_sf"/>
</dbReference>
<dbReference type="InterPro" id="IPR010998">
    <property type="entry name" value="Integrase_recombinase_N"/>
</dbReference>
<dbReference type="InterPro" id="IPR050090">
    <property type="entry name" value="Tyrosine_recombinase_XerCD"/>
</dbReference>
<feature type="domain" description="Core-binding (CB)" evidence="7">
    <location>
        <begin position="120"/>
        <end position="217"/>
    </location>
</feature>
<dbReference type="AlphaFoldDB" id="A0A9X3J4W0"/>
<dbReference type="InterPro" id="IPR044068">
    <property type="entry name" value="CB"/>
</dbReference>
<comment type="similarity">
    <text evidence="1">Belongs to the 'phage' integrase family.</text>
</comment>
<evidence type="ECO:0000256" key="4">
    <source>
        <dbReference type="ARBA" id="ARBA00023172"/>
    </source>
</evidence>
<dbReference type="PROSITE" id="PS51898">
    <property type="entry name" value="TYR_RECOMBINASE"/>
    <property type="match status" value="1"/>
</dbReference>
<organism evidence="8 9">
    <name type="scientific">Draconibacterium aestuarii</name>
    <dbReference type="NCBI Taxonomy" id="2998507"/>
    <lineage>
        <taxon>Bacteria</taxon>
        <taxon>Pseudomonadati</taxon>
        <taxon>Bacteroidota</taxon>
        <taxon>Bacteroidia</taxon>
        <taxon>Marinilabiliales</taxon>
        <taxon>Prolixibacteraceae</taxon>
        <taxon>Draconibacterium</taxon>
    </lineage>
</organism>
<dbReference type="Gene3D" id="1.10.150.130">
    <property type="match status" value="1"/>
</dbReference>
<comment type="caution">
    <text evidence="8">The sequence shown here is derived from an EMBL/GenBank/DDBJ whole genome shotgun (WGS) entry which is preliminary data.</text>
</comment>
<feature type="domain" description="Tyr recombinase" evidence="6">
    <location>
        <begin position="238"/>
        <end position="427"/>
    </location>
</feature>
<reference evidence="8" key="1">
    <citation type="submission" date="2022-11" db="EMBL/GenBank/DDBJ databases">
        <title>Marilongibacter aestuarii gen. nov., sp. nov., isolated from tidal flat sediment.</title>
        <authorList>
            <person name="Jiayan W."/>
        </authorList>
    </citation>
    <scope>NUCLEOTIDE SEQUENCE</scope>
    <source>
        <strain evidence="8">Z1-6</strain>
    </source>
</reference>
<proteinExistence type="inferred from homology"/>
<evidence type="ECO:0000259" key="7">
    <source>
        <dbReference type="PROSITE" id="PS51900"/>
    </source>
</evidence>
<dbReference type="PANTHER" id="PTHR30349">
    <property type="entry name" value="PHAGE INTEGRASE-RELATED"/>
    <property type="match status" value="1"/>
</dbReference>
<keyword evidence="3 5" id="KW-0238">DNA-binding</keyword>
<dbReference type="RefSeq" id="WP_343331582.1">
    <property type="nucleotide sequence ID" value="NZ_JAPOHD010000005.1"/>
</dbReference>
<protein>
    <submittedName>
        <fullName evidence="8">Tyrosine-type recombinase/integrase</fullName>
    </submittedName>
</protein>
<name>A0A9X3J4W0_9BACT</name>
<dbReference type="Proteomes" id="UP001145087">
    <property type="component" value="Unassembled WGS sequence"/>
</dbReference>
<dbReference type="GO" id="GO:0015074">
    <property type="term" value="P:DNA integration"/>
    <property type="evidence" value="ECO:0007669"/>
    <property type="project" value="UniProtKB-KW"/>
</dbReference>
<keyword evidence="2" id="KW-0229">DNA integration</keyword>
<evidence type="ECO:0000256" key="2">
    <source>
        <dbReference type="ARBA" id="ARBA00022908"/>
    </source>
</evidence>
<dbReference type="GO" id="GO:0006310">
    <property type="term" value="P:DNA recombination"/>
    <property type="evidence" value="ECO:0007669"/>
    <property type="project" value="UniProtKB-KW"/>
</dbReference>
<dbReference type="Pfam" id="PF00589">
    <property type="entry name" value="Phage_integrase"/>
    <property type="match status" value="1"/>
</dbReference>
<evidence type="ECO:0000256" key="5">
    <source>
        <dbReference type="PROSITE-ProRule" id="PRU01248"/>
    </source>
</evidence>
<dbReference type="InterPro" id="IPR011010">
    <property type="entry name" value="DNA_brk_join_enz"/>
</dbReference>
<dbReference type="InterPro" id="IPR002104">
    <property type="entry name" value="Integrase_catalytic"/>
</dbReference>
<dbReference type="EMBL" id="JAPOHD010000005">
    <property type="protein sequence ID" value="MCY1719247.1"/>
    <property type="molecule type" value="Genomic_DNA"/>
</dbReference>
<evidence type="ECO:0000313" key="8">
    <source>
        <dbReference type="EMBL" id="MCY1719247.1"/>
    </source>
</evidence>
<sequence length="436" mass="51963">MIVKSHSELKVFENNGYKYIYVYYKQKGVILRYNTKYIYQKSYCTTENLFNSKYPDYKKCNENILELKRKVNEYITYKQGFILHKLNQKELNDWVTEKATKGVLGHYNFPSETKVVDKKKKLLDYYDDFYEFKKKELNNRPSYKDYLSLYNALKDWEKMYNKSLVFRDINSEEFMVDFCHFLSESRNPDIYLTGGGLNDNTIHKRISSLKTFLNWVEQKDYFLFKRSVTKFKVAKYDNDIIALDKADLQTLLDLNVKNDNHQKLIDLFVFNCFCGLRFSDLVRLKPIHFKQDEDGDYYVLQENKKTNITVNIPLQKTALSILQKYDFKLPKFSSQHFNREFKNVLEEYELFEEPIIKKRRVLKQNMDYESIRRKHISSHTCRRTFITLALNANVPTPNIMAASGHKKLQTLKKYGKISQNKNAFRGMELGDKTGSN</sequence>
<accession>A0A9X3J4W0</accession>
<evidence type="ECO:0000256" key="1">
    <source>
        <dbReference type="ARBA" id="ARBA00008857"/>
    </source>
</evidence>
<keyword evidence="4" id="KW-0233">DNA recombination</keyword>
<dbReference type="PANTHER" id="PTHR30349:SF64">
    <property type="entry name" value="PROPHAGE INTEGRASE INTD-RELATED"/>
    <property type="match status" value="1"/>
</dbReference>